<evidence type="ECO:0000313" key="2">
    <source>
        <dbReference type="Proteomes" id="UP000023152"/>
    </source>
</evidence>
<sequence length="644" mass="73286">MLKFNWSVVKSLEYISYKRPECNPKPYFIKQLEKCNKVSEAETEKESTIELRWCTKVTNEYELVIRNTVRTTKNCDFRFLLNWCVCVMQIVLEWSYNCFRRGISNKISNIFQLILCVYSCQITAPSRLKQPHGFGTHFVKNVEGSPLSRSKGGYTFGNETKIPNQAQKNLAPIDQTLRPKKSILKNGGKTDPSPCLHLGLSIERVHSGDDSSKNNNSKATSVDDIKNLLRLPITSQFVGYSERWLLFLIFFSCIMNTLKPKKKLRVYVCLTIATLFLGSQSIDKAGTLLANLTLKNNATSKNRYQKEALIRDENKYEPPMVSEEKLFPDVCFIITISLFFFKKHPWPNNSWSGFQMPRKARDLSTTNSNLIGNKGAQFHRAEKGSAAIEKNYGFSQTDINVGYEIASVGNLTKQRPVSTSPILKNELLDSKKNKTKDQKESVVKLHSLSIHNIASIPIESSVSSSRKRSPHALNAGDADAITQNFGLEKLQKNSSDDMLADKHKSISTMNSRSINDRQINIFSIKKPRHSNKFSFVVFLPKKIGQNPPRKLPRDLKLGKTTLRPLDLSNLCIQNKDQAAPNCIVIVEKKPIILIITFIQLPDVFGNCFSFQIQNSQFAKILRSNNHNLFVEKKRNIHVKMYCKN</sequence>
<name>X6P1E6_RETFI</name>
<comment type="caution">
    <text evidence="1">The sequence shown here is derived from an EMBL/GenBank/DDBJ whole genome shotgun (WGS) entry which is preliminary data.</text>
</comment>
<dbReference type="Proteomes" id="UP000023152">
    <property type="component" value="Unassembled WGS sequence"/>
</dbReference>
<keyword evidence="2" id="KW-1185">Reference proteome</keyword>
<dbReference type="EMBL" id="ASPP01004634">
    <property type="protein sequence ID" value="ETO31879.1"/>
    <property type="molecule type" value="Genomic_DNA"/>
</dbReference>
<dbReference type="AlphaFoldDB" id="X6P1E6"/>
<reference evidence="1 2" key="1">
    <citation type="journal article" date="2013" name="Curr. Biol.">
        <title>The Genome of the Foraminiferan Reticulomyxa filosa.</title>
        <authorList>
            <person name="Glockner G."/>
            <person name="Hulsmann N."/>
            <person name="Schleicher M."/>
            <person name="Noegel A.A."/>
            <person name="Eichinger L."/>
            <person name="Gallinger C."/>
            <person name="Pawlowski J."/>
            <person name="Sierra R."/>
            <person name="Euteneuer U."/>
            <person name="Pillet L."/>
            <person name="Moustafa A."/>
            <person name="Platzer M."/>
            <person name="Groth M."/>
            <person name="Szafranski K."/>
            <person name="Schliwa M."/>
        </authorList>
    </citation>
    <scope>NUCLEOTIDE SEQUENCE [LARGE SCALE GENOMIC DNA]</scope>
</reference>
<evidence type="ECO:0000313" key="1">
    <source>
        <dbReference type="EMBL" id="ETO31879.1"/>
    </source>
</evidence>
<gene>
    <name evidence="1" type="ORF">RFI_05238</name>
</gene>
<accession>X6P1E6</accession>
<proteinExistence type="predicted"/>
<organism evidence="1 2">
    <name type="scientific">Reticulomyxa filosa</name>
    <dbReference type="NCBI Taxonomy" id="46433"/>
    <lineage>
        <taxon>Eukaryota</taxon>
        <taxon>Sar</taxon>
        <taxon>Rhizaria</taxon>
        <taxon>Retaria</taxon>
        <taxon>Foraminifera</taxon>
        <taxon>Monothalamids</taxon>
        <taxon>Reticulomyxidae</taxon>
        <taxon>Reticulomyxa</taxon>
    </lineage>
</organism>
<protein>
    <submittedName>
        <fullName evidence="1">Uncharacterized protein</fullName>
    </submittedName>
</protein>